<evidence type="ECO:0000259" key="1">
    <source>
        <dbReference type="PROSITE" id="PS51186"/>
    </source>
</evidence>
<dbReference type="PANTHER" id="PTHR43441">
    <property type="entry name" value="RIBOSOMAL-PROTEIN-SERINE ACETYLTRANSFERASE"/>
    <property type="match status" value="1"/>
</dbReference>
<organism evidence="2 3">
    <name type="scientific">Leucobacter edaphi</name>
    <dbReference type="NCBI Taxonomy" id="2796472"/>
    <lineage>
        <taxon>Bacteria</taxon>
        <taxon>Bacillati</taxon>
        <taxon>Actinomycetota</taxon>
        <taxon>Actinomycetes</taxon>
        <taxon>Micrococcales</taxon>
        <taxon>Microbacteriaceae</taxon>
        <taxon>Leucobacter</taxon>
    </lineage>
</organism>
<dbReference type="InterPro" id="IPR051908">
    <property type="entry name" value="Ribosomal_N-acetyltransferase"/>
</dbReference>
<dbReference type="Pfam" id="PF13302">
    <property type="entry name" value="Acetyltransf_3"/>
    <property type="match status" value="1"/>
</dbReference>
<gene>
    <name evidence="2" type="ORF">JD292_05675</name>
</gene>
<dbReference type="Proteomes" id="UP000618733">
    <property type="component" value="Unassembled WGS sequence"/>
</dbReference>
<evidence type="ECO:0000313" key="3">
    <source>
        <dbReference type="Proteomes" id="UP000618733"/>
    </source>
</evidence>
<dbReference type="InterPro" id="IPR016181">
    <property type="entry name" value="Acyl_CoA_acyltransferase"/>
</dbReference>
<keyword evidence="3" id="KW-1185">Reference proteome</keyword>
<dbReference type="GO" id="GO:1990189">
    <property type="term" value="F:protein N-terminal-serine acetyltransferase activity"/>
    <property type="evidence" value="ECO:0007669"/>
    <property type="project" value="TreeGrafter"/>
</dbReference>
<name>A0A934QCA9_9MICO</name>
<protein>
    <submittedName>
        <fullName evidence="2">GNAT family N-acetyltransferase</fullName>
    </submittedName>
</protein>
<dbReference type="EMBL" id="JAEHOI010000005">
    <property type="protein sequence ID" value="MBK0421558.1"/>
    <property type="molecule type" value="Genomic_DNA"/>
</dbReference>
<accession>A0A934QCA9</accession>
<evidence type="ECO:0000313" key="2">
    <source>
        <dbReference type="EMBL" id="MBK0421558.1"/>
    </source>
</evidence>
<dbReference type="Gene3D" id="3.40.630.30">
    <property type="match status" value="1"/>
</dbReference>
<proteinExistence type="predicted"/>
<dbReference type="CDD" id="cd04301">
    <property type="entry name" value="NAT_SF"/>
    <property type="match status" value="1"/>
</dbReference>
<dbReference type="PROSITE" id="PS51186">
    <property type="entry name" value="GNAT"/>
    <property type="match status" value="1"/>
</dbReference>
<reference evidence="2" key="1">
    <citation type="submission" date="2020-12" db="EMBL/GenBank/DDBJ databases">
        <title>Leucobacter sp. CAS2, isolated from Chromium sludge.</title>
        <authorList>
            <person name="Xu Z."/>
        </authorList>
    </citation>
    <scope>NUCLEOTIDE SEQUENCE</scope>
    <source>
        <strain evidence="2">CSA2</strain>
    </source>
</reference>
<dbReference type="PANTHER" id="PTHR43441:SF10">
    <property type="entry name" value="ACETYLTRANSFERASE"/>
    <property type="match status" value="1"/>
</dbReference>
<dbReference type="GO" id="GO:0005737">
    <property type="term" value="C:cytoplasm"/>
    <property type="evidence" value="ECO:0007669"/>
    <property type="project" value="TreeGrafter"/>
</dbReference>
<comment type="caution">
    <text evidence="2">The sequence shown here is derived from an EMBL/GenBank/DDBJ whole genome shotgun (WGS) entry which is preliminary data.</text>
</comment>
<sequence>MSAVLSDPALYRYIGGEPPTVQDLRAKYARQAAGSSPRGDQGWLNWIVRSRGSGRAAGYVQATVSEESDIRIANLAWVIAPEWQGMGYATEAAQVMLEWLHGKGITEFRASIHSENSASQAVAYKLGFRASGQLLDGETVWALRREANPPA</sequence>
<dbReference type="InterPro" id="IPR000182">
    <property type="entry name" value="GNAT_dom"/>
</dbReference>
<dbReference type="SUPFAM" id="SSF55729">
    <property type="entry name" value="Acyl-CoA N-acyltransferases (Nat)"/>
    <property type="match status" value="1"/>
</dbReference>
<feature type="domain" description="N-acetyltransferase" evidence="1">
    <location>
        <begin position="9"/>
        <end position="146"/>
    </location>
</feature>
<dbReference type="GO" id="GO:0008999">
    <property type="term" value="F:protein-N-terminal-alanine acetyltransferase activity"/>
    <property type="evidence" value="ECO:0007669"/>
    <property type="project" value="TreeGrafter"/>
</dbReference>
<dbReference type="AlphaFoldDB" id="A0A934QCA9"/>